<comment type="similarity">
    <text evidence="7">Belongs to the binding-protein-dependent transport system permease family.</text>
</comment>
<dbReference type="GO" id="GO:0005886">
    <property type="term" value="C:plasma membrane"/>
    <property type="evidence" value="ECO:0007669"/>
    <property type="project" value="UniProtKB-SubCell"/>
</dbReference>
<dbReference type="PANTHER" id="PTHR43227">
    <property type="entry name" value="BLL4140 PROTEIN"/>
    <property type="match status" value="1"/>
</dbReference>
<organism evidence="9 10">
    <name type="scientific">Paenibacillus nasutitermitis</name>
    <dbReference type="NCBI Taxonomy" id="1652958"/>
    <lineage>
        <taxon>Bacteria</taxon>
        <taxon>Bacillati</taxon>
        <taxon>Bacillota</taxon>
        <taxon>Bacilli</taxon>
        <taxon>Bacillales</taxon>
        <taxon>Paenibacillaceae</taxon>
        <taxon>Paenibacillus</taxon>
    </lineage>
</organism>
<feature type="transmembrane region" description="Helical" evidence="7">
    <location>
        <begin position="184"/>
        <end position="206"/>
    </location>
</feature>
<dbReference type="Proteomes" id="UP000612456">
    <property type="component" value="Unassembled WGS sequence"/>
</dbReference>
<feature type="transmembrane region" description="Helical" evidence="7">
    <location>
        <begin position="97"/>
        <end position="118"/>
    </location>
</feature>
<dbReference type="InterPro" id="IPR000515">
    <property type="entry name" value="MetI-like"/>
</dbReference>
<evidence type="ECO:0000313" key="9">
    <source>
        <dbReference type="EMBL" id="GGD80154.1"/>
    </source>
</evidence>
<feature type="transmembrane region" description="Helical" evidence="7">
    <location>
        <begin position="287"/>
        <end position="308"/>
    </location>
</feature>
<dbReference type="AlphaFoldDB" id="A0A917DYX2"/>
<dbReference type="RefSeq" id="WP_188994742.1">
    <property type="nucleotide sequence ID" value="NZ_BMHP01000003.1"/>
</dbReference>
<comment type="caution">
    <text evidence="9">The sequence shown here is derived from an EMBL/GenBank/DDBJ whole genome shotgun (WGS) entry which is preliminary data.</text>
</comment>
<evidence type="ECO:0000259" key="8">
    <source>
        <dbReference type="PROSITE" id="PS50928"/>
    </source>
</evidence>
<evidence type="ECO:0000256" key="5">
    <source>
        <dbReference type="ARBA" id="ARBA00022989"/>
    </source>
</evidence>
<accession>A0A917DYX2</accession>
<evidence type="ECO:0000256" key="3">
    <source>
        <dbReference type="ARBA" id="ARBA00022475"/>
    </source>
</evidence>
<dbReference type="CDD" id="cd06261">
    <property type="entry name" value="TM_PBP2"/>
    <property type="match status" value="1"/>
</dbReference>
<dbReference type="InterPro" id="IPR050809">
    <property type="entry name" value="UgpAE/MalFG_permease"/>
</dbReference>
<evidence type="ECO:0000256" key="2">
    <source>
        <dbReference type="ARBA" id="ARBA00022448"/>
    </source>
</evidence>
<feature type="transmembrane region" description="Helical" evidence="7">
    <location>
        <begin position="33"/>
        <end position="60"/>
    </location>
</feature>
<keyword evidence="4 7" id="KW-0812">Transmembrane</keyword>
<dbReference type="SUPFAM" id="SSF161098">
    <property type="entry name" value="MetI-like"/>
    <property type="match status" value="1"/>
</dbReference>
<name>A0A917DYX2_9BACL</name>
<dbReference type="PANTHER" id="PTHR43227:SF11">
    <property type="entry name" value="BLL4140 PROTEIN"/>
    <property type="match status" value="1"/>
</dbReference>
<protein>
    <submittedName>
        <fullName evidence="9">Protein LplB</fullName>
    </submittedName>
</protein>
<comment type="subcellular location">
    <subcellularLocation>
        <location evidence="1 7">Cell membrane</location>
        <topology evidence="1 7">Multi-pass membrane protein</topology>
    </subcellularLocation>
</comment>
<evidence type="ECO:0000313" key="10">
    <source>
        <dbReference type="Proteomes" id="UP000612456"/>
    </source>
</evidence>
<dbReference type="Pfam" id="PF00528">
    <property type="entry name" value="BPD_transp_1"/>
    <property type="match status" value="1"/>
</dbReference>
<gene>
    <name evidence="9" type="primary">lplB</name>
    <name evidence="9" type="ORF">GCM10010911_42840</name>
</gene>
<reference evidence="9" key="1">
    <citation type="journal article" date="2014" name="Int. J. Syst. Evol. Microbiol.">
        <title>Complete genome sequence of Corynebacterium casei LMG S-19264T (=DSM 44701T), isolated from a smear-ripened cheese.</title>
        <authorList>
            <consortium name="US DOE Joint Genome Institute (JGI-PGF)"/>
            <person name="Walter F."/>
            <person name="Albersmeier A."/>
            <person name="Kalinowski J."/>
            <person name="Ruckert C."/>
        </authorList>
    </citation>
    <scope>NUCLEOTIDE SEQUENCE</scope>
    <source>
        <strain evidence="9">CGMCC 1.15178</strain>
    </source>
</reference>
<dbReference type="GO" id="GO:0055085">
    <property type="term" value="P:transmembrane transport"/>
    <property type="evidence" value="ECO:0007669"/>
    <property type="project" value="InterPro"/>
</dbReference>
<evidence type="ECO:0000256" key="7">
    <source>
        <dbReference type="RuleBase" id="RU363032"/>
    </source>
</evidence>
<dbReference type="InterPro" id="IPR035906">
    <property type="entry name" value="MetI-like_sf"/>
</dbReference>
<dbReference type="Gene3D" id="1.10.3720.10">
    <property type="entry name" value="MetI-like"/>
    <property type="match status" value="1"/>
</dbReference>
<keyword evidence="10" id="KW-1185">Reference proteome</keyword>
<evidence type="ECO:0000256" key="1">
    <source>
        <dbReference type="ARBA" id="ARBA00004651"/>
    </source>
</evidence>
<reference evidence="9" key="2">
    <citation type="submission" date="2020-09" db="EMBL/GenBank/DDBJ databases">
        <authorList>
            <person name="Sun Q."/>
            <person name="Zhou Y."/>
        </authorList>
    </citation>
    <scope>NUCLEOTIDE SEQUENCE</scope>
    <source>
        <strain evidence="9">CGMCC 1.15178</strain>
    </source>
</reference>
<evidence type="ECO:0000256" key="4">
    <source>
        <dbReference type="ARBA" id="ARBA00022692"/>
    </source>
</evidence>
<keyword evidence="5 7" id="KW-1133">Transmembrane helix</keyword>
<feature type="domain" description="ABC transmembrane type-1" evidence="8">
    <location>
        <begin position="93"/>
        <end position="308"/>
    </location>
</feature>
<evidence type="ECO:0000256" key="6">
    <source>
        <dbReference type="ARBA" id="ARBA00023136"/>
    </source>
</evidence>
<sequence length="321" mass="36672">MSNAISGELANIPNGPVKPKRRLALRSFYRNRWFYIMMTPGLIYYLIFNYLPMGGLLIAFQDYNLMKGIWGSPWVGFDNFRVIFNSPDFYIILKNTLIISVYRVVFGMLTDVGLALILNEIRSQWFKRTVQTITYGPYFLSWVIVYGLVFSFLAPEAGLISTWFKDMGWGALNLLTDKEFFRPLLIATDIWKSTGYGAIIYLAALATINQELYEAAVVDGAGRWKQLYHITLPGIRDVFILLMILRMGHILDAGFDQVYIFLNARVFETGDIIDTWVFRRGLEQLDFSVAAATGLFKSLIGLILILTVNRIAKRMNGSGIW</sequence>
<keyword evidence="2 7" id="KW-0813">Transport</keyword>
<dbReference type="EMBL" id="BMHP01000003">
    <property type="protein sequence ID" value="GGD80154.1"/>
    <property type="molecule type" value="Genomic_DNA"/>
</dbReference>
<feature type="transmembrane region" description="Helical" evidence="7">
    <location>
        <begin position="227"/>
        <end position="245"/>
    </location>
</feature>
<proteinExistence type="inferred from homology"/>
<dbReference type="PROSITE" id="PS50928">
    <property type="entry name" value="ABC_TM1"/>
    <property type="match status" value="1"/>
</dbReference>
<feature type="transmembrane region" description="Helical" evidence="7">
    <location>
        <begin position="139"/>
        <end position="164"/>
    </location>
</feature>
<keyword evidence="6 7" id="KW-0472">Membrane</keyword>
<keyword evidence="3" id="KW-1003">Cell membrane</keyword>